<dbReference type="PANTHER" id="PTHR43272">
    <property type="entry name" value="LONG-CHAIN-FATTY-ACID--COA LIGASE"/>
    <property type="match status" value="1"/>
</dbReference>
<evidence type="ECO:0000313" key="5">
    <source>
        <dbReference type="EMBL" id="SEW01815.1"/>
    </source>
</evidence>
<dbReference type="InterPro" id="IPR020845">
    <property type="entry name" value="AMP-binding_CS"/>
</dbReference>
<dbReference type="Proteomes" id="UP000199310">
    <property type="component" value="Unassembled WGS sequence"/>
</dbReference>
<dbReference type="AlphaFoldDB" id="A0A1I0NKP1"/>
<evidence type="ECO:0000256" key="1">
    <source>
        <dbReference type="ARBA" id="ARBA00022598"/>
    </source>
</evidence>
<evidence type="ECO:0000256" key="2">
    <source>
        <dbReference type="ARBA" id="ARBA00022832"/>
    </source>
</evidence>
<evidence type="ECO:0000259" key="4">
    <source>
        <dbReference type="Pfam" id="PF00501"/>
    </source>
</evidence>
<keyword evidence="2" id="KW-0276">Fatty acid metabolism</keyword>
<dbReference type="InterPro" id="IPR042099">
    <property type="entry name" value="ANL_N_sf"/>
</dbReference>
<keyword evidence="3" id="KW-0443">Lipid metabolism</keyword>
<evidence type="ECO:0000256" key="3">
    <source>
        <dbReference type="ARBA" id="ARBA00023098"/>
    </source>
</evidence>
<dbReference type="SUPFAM" id="SSF56801">
    <property type="entry name" value="Acetyl-CoA synthetase-like"/>
    <property type="match status" value="1"/>
</dbReference>
<accession>A0A1I0NKP1</accession>
<gene>
    <name evidence="5" type="ORF">SAMN04488122_0224</name>
</gene>
<dbReference type="PROSITE" id="PS00455">
    <property type="entry name" value="AMP_BINDING"/>
    <property type="match status" value="1"/>
</dbReference>
<dbReference type="RefSeq" id="WP_245752346.1">
    <property type="nucleotide sequence ID" value="NZ_FOJG01000001.1"/>
</dbReference>
<feature type="domain" description="AMP-dependent synthetase/ligase" evidence="4">
    <location>
        <begin position="15"/>
        <end position="425"/>
    </location>
</feature>
<dbReference type="GO" id="GO:0004467">
    <property type="term" value="F:long-chain fatty acid-CoA ligase activity"/>
    <property type="evidence" value="ECO:0007669"/>
    <property type="project" value="TreeGrafter"/>
</dbReference>
<dbReference type="EMBL" id="FOJG01000001">
    <property type="protein sequence ID" value="SEW01815.1"/>
    <property type="molecule type" value="Genomic_DNA"/>
</dbReference>
<dbReference type="Pfam" id="PF23562">
    <property type="entry name" value="AMP-binding_C_3"/>
    <property type="match status" value="1"/>
</dbReference>
<keyword evidence="1" id="KW-0436">Ligase</keyword>
<keyword evidence="6" id="KW-1185">Reference proteome</keyword>
<protein>
    <submittedName>
        <fullName evidence="5">Long-chain acyl-CoA synthetase</fullName>
    </submittedName>
</protein>
<dbReference type="Gene3D" id="3.40.50.12780">
    <property type="entry name" value="N-terminal domain of ligase-like"/>
    <property type="match status" value="2"/>
</dbReference>
<name>A0A1I0NKP1_9BACT</name>
<dbReference type="CDD" id="cd05907">
    <property type="entry name" value="VL_LC_FACS_like"/>
    <property type="match status" value="1"/>
</dbReference>
<dbReference type="GO" id="GO:0016020">
    <property type="term" value="C:membrane"/>
    <property type="evidence" value="ECO:0007669"/>
    <property type="project" value="TreeGrafter"/>
</dbReference>
<reference evidence="6" key="1">
    <citation type="submission" date="2016-10" db="EMBL/GenBank/DDBJ databases">
        <authorList>
            <person name="Varghese N."/>
            <person name="Submissions S."/>
        </authorList>
    </citation>
    <scope>NUCLEOTIDE SEQUENCE [LARGE SCALE GENOMIC DNA]</scope>
    <source>
        <strain evidence="6">DSM 3695</strain>
    </source>
</reference>
<organism evidence="5 6">
    <name type="scientific">Chitinophaga arvensicola</name>
    <dbReference type="NCBI Taxonomy" id="29529"/>
    <lineage>
        <taxon>Bacteria</taxon>
        <taxon>Pseudomonadati</taxon>
        <taxon>Bacteroidota</taxon>
        <taxon>Chitinophagia</taxon>
        <taxon>Chitinophagales</taxon>
        <taxon>Chitinophagaceae</taxon>
        <taxon>Chitinophaga</taxon>
    </lineage>
</organism>
<evidence type="ECO:0000313" key="6">
    <source>
        <dbReference type="Proteomes" id="UP000199310"/>
    </source>
</evidence>
<dbReference type="STRING" id="29529.SAMN04488122_0224"/>
<dbReference type="PANTHER" id="PTHR43272:SF32">
    <property type="entry name" value="AMP-DEPENDENT SYNTHETASE_LIGASE DOMAIN-CONTAINING PROTEIN"/>
    <property type="match status" value="1"/>
</dbReference>
<sequence>MMDQPQRLFDVIAYQLAKYPKEDMLVGKDKEKGQWKKYSTKEVADISLKFSSGLLKLGIRAGIKKNEEKDKIAVISPNRPEWIITDLAVQQLGAVLTPIYPTISENELAYVLNDAEARILFVADKDLLDKVTAMRDKFPTIREIFTFNKVEGARHWTEIVDLGQESDFPQIEEVKKNVDPEELVTIIYTSGTTGTPKGVMLSHHNIMSNVLACQPYLPVNNNAKALSFLPLNHIFERMVTYLYLISGVPIYYAESMDTIGDNLKEVKPTIFTTVPRLLEKVYERIMATGLELKGIKRALFFWAVDIGKKYEINQNQGWWYNVQLKLANKLIFSKWRAALGGNIQCIVNGAAACQVRLLKIFTAGGIPIMEGYGLTETSPVISVNRYNVEDRMFGTVGPVISNVEVKLAEDGEILCKGPSITIGYYKRPDLTADAIQDGWFHTGDIGVMIDNKFLKITDRKKELFKTSGGKFVAPQPIENKFKESPYIEQIMIVGEDRKFTAALIVPSFNNLRNWAQKRGISATSNEELVKNPDVLDLYKQAVDKYNQFFSHIEQVKKYVLLPKEWTVDAGELTPTLKAKRKVILEKFKKEIDGIYAPAGGKVDIESL</sequence>
<dbReference type="Pfam" id="PF00501">
    <property type="entry name" value="AMP-binding"/>
    <property type="match status" value="1"/>
</dbReference>
<proteinExistence type="predicted"/>
<dbReference type="InterPro" id="IPR000873">
    <property type="entry name" value="AMP-dep_synth/lig_dom"/>
</dbReference>